<dbReference type="EMBL" id="CABITT030000008">
    <property type="protein sequence ID" value="VVB14824.1"/>
    <property type="molecule type" value="Genomic_DNA"/>
</dbReference>
<sequence length="130" mass="15205">MHPGFLVLLPLGPPDYNHSRFLPQPPPLYLRNLFVNTLPPRITLKELAIIKLTAQFAIRYGMPFVLDLMSRVYMEPEFEFLKHTDSFYDGVRDLYRKFLKPSEKVEKSDGCSLVGRSLWSYFSTVFSRRS</sequence>
<organism evidence="3 4">
    <name type="scientific">Arabis nemorensis</name>
    <dbReference type="NCBI Taxonomy" id="586526"/>
    <lineage>
        <taxon>Eukaryota</taxon>
        <taxon>Viridiplantae</taxon>
        <taxon>Streptophyta</taxon>
        <taxon>Embryophyta</taxon>
        <taxon>Tracheophyta</taxon>
        <taxon>Spermatophyta</taxon>
        <taxon>Magnoliopsida</taxon>
        <taxon>eudicotyledons</taxon>
        <taxon>Gunneridae</taxon>
        <taxon>Pentapetalae</taxon>
        <taxon>rosids</taxon>
        <taxon>malvids</taxon>
        <taxon>Brassicales</taxon>
        <taxon>Brassicaceae</taxon>
        <taxon>Arabideae</taxon>
        <taxon>Arabis</taxon>
    </lineage>
</organism>
<name>A0A565CMN4_9BRAS</name>
<dbReference type="OrthoDB" id="1113215at2759"/>
<keyword evidence="4" id="KW-1185">Reference proteome</keyword>
<dbReference type="Proteomes" id="UP000489600">
    <property type="component" value="Unassembled WGS sequence"/>
</dbReference>
<dbReference type="GO" id="GO:0005686">
    <property type="term" value="C:U2 snRNP"/>
    <property type="evidence" value="ECO:0007669"/>
    <property type="project" value="TreeGrafter"/>
</dbReference>
<dbReference type="Pfam" id="PF01805">
    <property type="entry name" value="Surp"/>
    <property type="match status" value="1"/>
</dbReference>
<evidence type="ECO:0000256" key="1">
    <source>
        <dbReference type="ARBA" id="ARBA00022664"/>
    </source>
</evidence>
<dbReference type="Gene3D" id="1.10.10.790">
    <property type="entry name" value="Surp module"/>
    <property type="match status" value="1"/>
</dbReference>
<proteinExistence type="predicted"/>
<dbReference type="GO" id="GO:0000381">
    <property type="term" value="P:regulation of alternative mRNA splicing, via spliceosome"/>
    <property type="evidence" value="ECO:0007669"/>
    <property type="project" value="TreeGrafter"/>
</dbReference>
<dbReference type="InterPro" id="IPR045146">
    <property type="entry name" value="SF3A1"/>
</dbReference>
<feature type="domain" description="SURP motif" evidence="2">
    <location>
        <begin position="49"/>
        <end position="91"/>
    </location>
</feature>
<evidence type="ECO:0000259" key="2">
    <source>
        <dbReference type="PROSITE" id="PS50128"/>
    </source>
</evidence>
<accession>A0A565CMN4</accession>
<dbReference type="GO" id="GO:0003723">
    <property type="term" value="F:RNA binding"/>
    <property type="evidence" value="ECO:0007669"/>
    <property type="project" value="InterPro"/>
</dbReference>
<dbReference type="GO" id="GO:0045292">
    <property type="term" value="P:mRNA cis splicing, via spliceosome"/>
    <property type="evidence" value="ECO:0007669"/>
    <property type="project" value="InterPro"/>
</dbReference>
<comment type="caution">
    <text evidence="3">The sequence shown here is derived from an EMBL/GenBank/DDBJ whole genome shotgun (WGS) entry which is preliminary data.</text>
</comment>
<dbReference type="SUPFAM" id="SSF109905">
    <property type="entry name" value="Surp module (SWAP domain)"/>
    <property type="match status" value="1"/>
</dbReference>
<dbReference type="PANTHER" id="PTHR15316">
    <property type="entry name" value="SPLICEOSOME ASSOCIATED PROTEIN 114/SWAP SPLICING FACTOR-RELATED"/>
    <property type="match status" value="1"/>
</dbReference>
<dbReference type="GO" id="GO:0071013">
    <property type="term" value="C:catalytic step 2 spliceosome"/>
    <property type="evidence" value="ECO:0007669"/>
    <property type="project" value="TreeGrafter"/>
</dbReference>
<reference evidence="3" key="1">
    <citation type="submission" date="2019-07" db="EMBL/GenBank/DDBJ databases">
        <authorList>
            <person name="Dittberner H."/>
        </authorList>
    </citation>
    <scope>NUCLEOTIDE SEQUENCE [LARGE SCALE GENOMIC DNA]</scope>
</reference>
<dbReference type="GO" id="GO:0071004">
    <property type="term" value="C:U2-type prespliceosome"/>
    <property type="evidence" value="ECO:0007669"/>
    <property type="project" value="TreeGrafter"/>
</dbReference>
<evidence type="ECO:0000313" key="4">
    <source>
        <dbReference type="Proteomes" id="UP000489600"/>
    </source>
</evidence>
<dbReference type="SMART" id="SM00648">
    <property type="entry name" value="SWAP"/>
    <property type="match status" value="1"/>
</dbReference>
<protein>
    <recommendedName>
        <fullName evidence="2">SURP motif domain-containing protein</fullName>
    </recommendedName>
</protein>
<dbReference type="PANTHER" id="PTHR15316:SF1">
    <property type="entry name" value="SPLICING FACTOR 3A SUBUNIT 1"/>
    <property type="match status" value="1"/>
</dbReference>
<dbReference type="InterPro" id="IPR035967">
    <property type="entry name" value="SWAP/Surp_sf"/>
</dbReference>
<dbReference type="InterPro" id="IPR000061">
    <property type="entry name" value="Surp"/>
</dbReference>
<keyword evidence="1" id="KW-0507">mRNA processing</keyword>
<dbReference type="PROSITE" id="PS50128">
    <property type="entry name" value="SURP"/>
    <property type="match status" value="1"/>
</dbReference>
<gene>
    <name evidence="3" type="ORF">ANE_LOCUS25268</name>
</gene>
<evidence type="ECO:0000313" key="3">
    <source>
        <dbReference type="EMBL" id="VVB14824.1"/>
    </source>
</evidence>
<dbReference type="AlphaFoldDB" id="A0A565CMN4"/>